<keyword evidence="1" id="KW-0805">Transcription regulation</keyword>
<dbReference type="InterPro" id="IPR000835">
    <property type="entry name" value="HTH_MarR-typ"/>
</dbReference>
<dbReference type="InterPro" id="IPR036390">
    <property type="entry name" value="WH_DNA-bd_sf"/>
</dbReference>
<reference evidence="5 6" key="1">
    <citation type="submission" date="2019-01" db="EMBL/GenBank/DDBJ databases">
        <title>Nocardioides guangzhouensis sp. nov., an actinobacterium isolated from soil.</title>
        <authorList>
            <person name="Fu Y."/>
            <person name="Cai Y."/>
            <person name="Lin Z."/>
            <person name="Chen P."/>
        </authorList>
    </citation>
    <scope>NUCLEOTIDE SEQUENCE [LARGE SCALE GENOMIC DNA]</scope>
    <source>
        <strain evidence="5 6">NBRC 105384</strain>
    </source>
</reference>
<dbReference type="Gene3D" id="1.10.287.100">
    <property type="match status" value="1"/>
</dbReference>
<dbReference type="Gene3D" id="1.10.10.10">
    <property type="entry name" value="Winged helix-like DNA-binding domain superfamily/Winged helix DNA-binding domain"/>
    <property type="match status" value="1"/>
</dbReference>
<dbReference type="OrthoDB" id="9804055at2"/>
<dbReference type="InterPro" id="IPR023187">
    <property type="entry name" value="Tscrpt_reg_MarR-type_CS"/>
</dbReference>
<dbReference type="PANTHER" id="PTHR39515:SF2">
    <property type="entry name" value="HTH-TYPE TRANSCRIPTIONAL REGULATOR RV0880"/>
    <property type="match status" value="1"/>
</dbReference>
<keyword evidence="6" id="KW-1185">Reference proteome</keyword>
<evidence type="ECO:0000256" key="2">
    <source>
        <dbReference type="ARBA" id="ARBA00023125"/>
    </source>
</evidence>
<evidence type="ECO:0000313" key="5">
    <source>
        <dbReference type="EMBL" id="RYU12696.1"/>
    </source>
</evidence>
<accession>A0A4V1Z202</accession>
<dbReference type="EMBL" id="SDPU01000020">
    <property type="protein sequence ID" value="RYU12696.1"/>
    <property type="molecule type" value="Genomic_DNA"/>
</dbReference>
<dbReference type="AlphaFoldDB" id="A0A4V1Z202"/>
<feature type="domain" description="HTH marR-type" evidence="4">
    <location>
        <begin position="22"/>
        <end position="152"/>
    </location>
</feature>
<comment type="caution">
    <text evidence="5">The sequence shown here is derived from an EMBL/GenBank/DDBJ whole genome shotgun (WGS) entry which is preliminary data.</text>
</comment>
<evidence type="ECO:0000256" key="3">
    <source>
        <dbReference type="ARBA" id="ARBA00023163"/>
    </source>
</evidence>
<dbReference type="PROSITE" id="PS50995">
    <property type="entry name" value="HTH_MARR_2"/>
    <property type="match status" value="1"/>
</dbReference>
<dbReference type="Proteomes" id="UP000291189">
    <property type="component" value="Unassembled WGS sequence"/>
</dbReference>
<keyword evidence="2" id="KW-0238">DNA-binding</keyword>
<gene>
    <name evidence="5" type="ORF">ETU37_06865</name>
</gene>
<sequence>MSYANDMTPTVEQVARTDTGLASLLRVSVARLSRRLRSERDPLNELLPVGQLSVLGSLFRNGQLTVGQLAGIERVQPPSMTRTVNCLVDGGYVERRPHETDRRQVVVSLSAKGEETLAADRKRRDAWLAQRLRELTPEERRLLRAAAPIIERLAHS</sequence>
<dbReference type="SMART" id="SM00347">
    <property type="entry name" value="HTH_MARR"/>
    <property type="match status" value="1"/>
</dbReference>
<dbReference type="InterPro" id="IPR052526">
    <property type="entry name" value="HTH-type_Bedaq_tolerance"/>
</dbReference>
<dbReference type="InterPro" id="IPR036388">
    <property type="entry name" value="WH-like_DNA-bd_sf"/>
</dbReference>
<dbReference type="GO" id="GO:0003700">
    <property type="term" value="F:DNA-binding transcription factor activity"/>
    <property type="evidence" value="ECO:0007669"/>
    <property type="project" value="InterPro"/>
</dbReference>
<name>A0A4V1Z202_9ACTN</name>
<dbReference type="PROSITE" id="PS01117">
    <property type="entry name" value="HTH_MARR_1"/>
    <property type="match status" value="1"/>
</dbReference>
<evidence type="ECO:0000259" key="4">
    <source>
        <dbReference type="PROSITE" id="PS50995"/>
    </source>
</evidence>
<dbReference type="SUPFAM" id="SSF46785">
    <property type="entry name" value="Winged helix' DNA-binding domain"/>
    <property type="match status" value="1"/>
</dbReference>
<keyword evidence="3" id="KW-0804">Transcription</keyword>
<dbReference type="PANTHER" id="PTHR39515">
    <property type="entry name" value="CONSERVED PROTEIN"/>
    <property type="match status" value="1"/>
</dbReference>
<evidence type="ECO:0000313" key="6">
    <source>
        <dbReference type="Proteomes" id="UP000291189"/>
    </source>
</evidence>
<protein>
    <submittedName>
        <fullName evidence="5">MarR family transcriptional regulator</fullName>
    </submittedName>
</protein>
<proteinExistence type="predicted"/>
<dbReference type="Pfam" id="PF01047">
    <property type="entry name" value="MarR"/>
    <property type="match status" value="1"/>
</dbReference>
<organism evidence="5 6">
    <name type="scientific">Nocardioides iriomotensis</name>
    <dbReference type="NCBI Taxonomy" id="715784"/>
    <lineage>
        <taxon>Bacteria</taxon>
        <taxon>Bacillati</taxon>
        <taxon>Actinomycetota</taxon>
        <taxon>Actinomycetes</taxon>
        <taxon>Propionibacteriales</taxon>
        <taxon>Nocardioidaceae</taxon>
        <taxon>Nocardioides</taxon>
    </lineage>
</organism>
<evidence type="ECO:0000256" key="1">
    <source>
        <dbReference type="ARBA" id="ARBA00023015"/>
    </source>
</evidence>
<dbReference type="GO" id="GO:0003677">
    <property type="term" value="F:DNA binding"/>
    <property type="evidence" value="ECO:0007669"/>
    <property type="project" value="UniProtKB-KW"/>
</dbReference>